<proteinExistence type="predicted"/>
<dbReference type="Proteomes" id="UP001558613">
    <property type="component" value="Unassembled WGS sequence"/>
</dbReference>
<feature type="compositionally biased region" description="Pro residues" evidence="1">
    <location>
        <begin position="24"/>
        <end position="38"/>
    </location>
</feature>
<evidence type="ECO:0000256" key="1">
    <source>
        <dbReference type="SAM" id="MobiDB-lite"/>
    </source>
</evidence>
<organism evidence="2 3">
    <name type="scientific">Cirrhinus molitorella</name>
    <name type="common">mud carp</name>
    <dbReference type="NCBI Taxonomy" id="172907"/>
    <lineage>
        <taxon>Eukaryota</taxon>
        <taxon>Metazoa</taxon>
        <taxon>Chordata</taxon>
        <taxon>Craniata</taxon>
        <taxon>Vertebrata</taxon>
        <taxon>Euteleostomi</taxon>
        <taxon>Actinopterygii</taxon>
        <taxon>Neopterygii</taxon>
        <taxon>Teleostei</taxon>
        <taxon>Ostariophysi</taxon>
        <taxon>Cypriniformes</taxon>
        <taxon>Cyprinidae</taxon>
        <taxon>Labeoninae</taxon>
        <taxon>Labeonini</taxon>
        <taxon>Cirrhinus</taxon>
    </lineage>
</organism>
<feature type="region of interest" description="Disordered" evidence="1">
    <location>
        <begin position="1"/>
        <end position="79"/>
    </location>
</feature>
<reference evidence="2 3" key="1">
    <citation type="submission" date="2023-09" db="EMBL/GenBank/DDBJ databases">
        <authorList>
            <person name="Wang M."/>
        </authorList>
    </citation>
    <scope>NUCLEOTIDE SEQUENCE [LARGE SCALE GENOMIC DNA]</scope>
    <source>
        <strain evidence="2">GT-2023</strain>
        <tissue evidence="2">Liver</tissue>
    </source>
</reference>
<name>A0ABR3NL29_9TELE</name>
<protein>
    <submittedName>
        <fullName evidence="2">Uncharacterized protein</fullName>
    </submittedName>
</protein>
<feature type="compositionally biased region" description="Polar residues" evidence="1">
    <location>
        <begin position="1"/>
        <end position="10"/>
    </location>
</feature>
<feature type="compositionally biased region" description="Polar residues" evidence="1">
    <location>
        <begin position="94"/>
        <end position="105"/>
    </location>
</feature>
<gene>
    <name evidence="2" type="ORF">QQF64_024317</name>
</gene>
<keyword evidence="3" id="KW-1185">Reference proteome</keyword>
<evidence type="ECO:0000313" key="2">
    <source>
        <dbReference type="EMBL" id="KAL1277644.1"/>
    </source>
</evidence>
<comment type="caution">
    <text evidence="2">The sequence shown here is derived from an EMBL/GenBank/DDBJ whole genome shotgun (WGS) entry which is preliminary data.</text>
</comment>
<accession>A0ABR3NL29</accession>
<sequence>MIFSSSTASSRRQRDKTWMEIKTPRPPLSPALPPPFLFHPPTTKAEESGTGEKETDKQRKGESSEQAEHTSAGGSKGFGSLGCQFAALMKASGRDTTPVQVSQEISSSSSSSSSPLCSHALSGELSFRFTWPENMTTAMQHRQHFRSGRKGGSAAENDAFSCIRKAPFAFPDRKASSGQVGKG</sequence>
<feature type="compositionally biased region" description="Basic and acidic residues" evidence="1">
    <location>
        <begin position="44"/>
        <end position="68"/>
    </location>
</feature>
<evidence type="ECO:0000313" key="3">
    <source>
        <dbReference type="Proteomes" id="UP001558613"/>
    </source>
</evidence>
<feature type="region of interest" description="Disordered" evidence="1">
    <location>
        <begin position="92"/>
        <end position="115"/>
    </location>
</feature>
<dbReference type="EMBL" id="JAYMGO010000003">
    <property type="protein sequence ID" value="KAL1277644.1"/>
    <property type="molecule type" value="Genomic_DNA"/>
</dbReference>